<reference evidence="5" key="1">
    <citation type="submission" date="2020-10" db="EMBL/GenBank/DDBJ databases">
        <authorList>
            <person name="Gilroy R."/>
        </authorList>
    </citation>
    <scope>NUCLEOTIDE SEQUENCE</scope>
    <source>
        <strain evidence="5">ChiHjej10B9-9673</strain>
    </source>
</reference>
<dbReference type="GO" id="GO:0015385">
    <property type="term" value="F:sodium:proton antiporter activity"/>
    <property type="evidence" value="ECO:0007669"/>
    <property type="project" value="TreeGrafter"/>
</dbReference>
<reference evidence="5" key="2">
    <citation type="journal article" date="2021" name="PeerJ">
        <title>Extensive microbial diversity within the chicken gut microbiome revealed by metagenomics and culture.</title>
        <authorList>
            <person name="Gilroy R."/>
            <person name="Ravi A."/>
            <person name="Getino M."/>
            <person name="Pursley I."/>
            <person name="Horton D.L."/>
            <person name="Alikhan N.F."/>
            <person name="Baker D."/>
            <person name="Gharbi K."/>
            <person name="Hall N."/>
            <person name="Watson M."/>
            <person name="Adriaenssens E.M."/>
            <person name="Foster-Nyarko E."/>
            <person name="Jarju S."/>
            <person name="Secka A."/>
            <person name="Antonio M."/>
            <person name="Oren A."/>
            <person name="Chaudhuri R.R."/>
            <person name="La Ragione R."/>
            <person name="Hildebrand F."/>
            <person name="Pallen M.J."/>
        </authorList>
    </citation>
    <scope>NUCLEOTIDE SEQUENCE</scope>
    <source>
        <strain evidence="5">ChiHjej10B9-9673</strain>
    </source>
</reference>
<comment type="similarity">
    <text evidence="2">Belongs to the CPA3 antiporters (TC 2.A.63) subunit G family.</text>
</comment>
<sequence length="141" mass="14756">MNLALRIIIDVFIVGGCFFAFAGAVGLVRMPDTFSRMQSSTNITTLGVLLTLIGAFLYFLIVRESWGSAAKVVVIGVLTVLANPVGGHAIARAAYRIGIRPERGLVVDELADPEACVEPGEAPAAEEAPAGAEAEKEGEQA</sequence>
<evidence type="ECO:0000313" key="6">
    <source>
        <dbReference type="Proteomes" id="UP000824001"/>
    </source>
</evidence>
<comment type="subcellular location">
    <subcellularLocation>
        <location evidence="1">Membrane</location>
        <topology evidence="1">Multi-pass membrane protein</topology>
    </subcellularLocation>
</comment>
<gene>
    <name evidence="5" type="ORF">IAC18_07550</name>
</gene>
<dbReference type="EMBL" id="DVJK01000214">
    <property type="protein sequence ID" value="HIS67404.1"/>
    <property type="molecule type" value="Genomic_DNA"/>
</dbReference>
<feature type="transmembrane region" description="Helical" evidence="4">
    <location>
        <begin position="40"/>
        <end position="61"/>
    </location>
</feature>
<keyword evidence="4" id="KW-0812">Transmembrane</keyword>
<accession>A0A9D1JWM3</accession>
<name>A0A9D1JWM3_9FIRM</name>
<dbReference type="Pfam" id="PF03334">
    <property type="entry name" value="PhaG_MnhG_YufB"/>
    <property type="match status" value="1"/>
</dbReference>
<dbReference type="Proteomes" id="UP000824001">
    <property type="component" value="Unassembled WGS sequence"/>
</dbReference>
<evidence type="ECO:0000256" key="3">
    <source>
        <dbReference type="SAM" id="MobiDB-lite"/>
    </source>
</evidence>
<evidence type="ECO:0000256" key="4">
    <source>
        <dbReference type="SAM" id="Phobius"/>
    </source>
</evidence>
<evidence type="ECO:0000313" key="5">
    <source>
        <dbReference type="EMBL" id="HIS67404.1"/>
    </source>
</evidence>
<feature type="transmembrane region" description="Helical" evidence="4">
    <location>
        <begin position="6"/>
        <end position="28"/>
    </location>
</feature>
<protein>
    <submittedName>
        <fullName evidence="5">Monovalent cation/H(+) antiporter subunit G</fullName>
    </submittedName>
</protein>
<evidence type="ECO:0000256" key="1">
    <source>
        <dbReference type="ARBA" id="ARBA00004141"/>
    </source>
</evidence>
<feature type="compositionally biased region" description="Low complexity" evidence="3">
    <location>
        <begin position="117"/>
        <end position="132"/>
    </location>
</feature>
<dbReference type="NCBIfam" id="NF009314">
    <property type="entry name" value="PRK12674.1-2"/>
    <property type="match status" value="1"/>
</dbReference>
<proteinExistence type="inferred from homology"/>
<dbReference type="InterPro" id="IPR005133">
    <property type="entry name" value="PhaG_MnhG_YufB"/>
</dbReference>
<dbReference type="AlphaFoldDB" id="A0A9D1JWM3"/>
<feature type="transmembrane region" description="Helical" evidence="4">
    <location>
        <begin position="73"/>
        <end position="95"/>
    </location>
</feature>
<organism evidence="5 6">
    <name type="scientific">Candidatus Scatomorpha merdipullorum</name>
    <dbReference type="NCBI Taxonomy" id="2840927"/>
    <lineage>
        <taxon>Bacteria</taxon>
        <taxon>Bacillati</taxon>
        <taxon>Bacillota</taxon>
        <taxon>Clostridia</taxon>
        <taxon>Eubacteriales</taxon>
        <taxon>Candidatus Scatomorpha</taxon>
    </lineage>
</organism>
<comment type="caution">
    <text evidence="5">The sequence shown here is derived from an EMBL/GenBank/DDBJ whole genome shotgun (WGS) entry which is preliminary data.</text>
</comment>
<keyword evidence="4" id="KW-0472">Membrane</keyword>
<dbReference type="PANTHER" id="PTHR34703">
    <property type="entry name" value="ANTIPORTER SUBUNIT MNHG2-RELATED"/>
    <property type="match status" value="1"/>
</dbReference>
<dbReference type="NCBIfam" id="TIGR01300">
    <property type="entry name" value="CPA3_mnhG_phaG"/>
    <property type="match status" value="1"/>
</dbReference>
<feature type="region of interest" description="Disordered" evidence="3">
    <location>
        <begin position="117"/>
        <end position="141"/>
    </location>
</feature>
<dbReference type="PANTHER" id="PTHR34703:SF1">
    <property type="entry name" value="ANTIPORTER SUBUNIT MNHG2-RELATED"/>
    <property type="match status" value="1"/>
</dbReference>
<evidence type="ECO:0000256" key="2">
    <source>
        <dbReference type="ARBA" id="ARBA00008404"/>
    </source>
</evidence>
<keyword evidence="4" id="KW-1133">Transmembrane helix</keyword>